<evidence type="ECO:0000313" key="2">
    <source>
        <dbReference type="Proteomes" id="UP000789831"/>
    </source>
</evidence>
<evidence type="ECO:0000313" key="1">
    <source>
        <dbReference type="EMBL" id="CAG8704605.1"/>
    </source>
</evidence>
<feature type="non-terminal residue" evidence="1">
    <location>
        <position position="1"/>
    </location>
</feature>
<dbReference type="OrthoDB" id="2485271at2759"/>
<dbReference type="EMBL" id="CAJVPL010019259">
    <property type="protein sequence ID" value="CAG8704605.1"/>
    <property type="molecule type" value="Genomic_DNA"/>
</dbReference>
<proteinExistence type="predicted"/>
<protein>
    <submittedName>
        <fullName evidence="1">8013_t:CDS:1</fullName>
    </submittedName>
</protein>
<dbReference type="AlphaFoldDB" id="A0A9N9HT91"/>
<dbReference type="Proteomes" id="UP000789831">
    <property type="component" value="Unassembled WGS sequence"/>
</dbReference>
<keyword evidence="2" id="KW-1185">Reference proteome</keyword>
<feature type="non-terminal residue" evidence="1">
    <location>
        <position position="121"/>
    </location>
</feature>
<gene>
    <name evidence="1" type="ORF">AGERDE_LOCUS13676</name>
</gene>
<accession>A0A9N9HT91</accession>
<reference evidence="1" key="1">
    <citation type="submission" date="2021-06" db="EMBL/GenBank/DDBJ databases">
        <authorList>
            <person name="Kallberg Y."/>
            <person name="Tangrot J."/>
            <person name="Rosling A."/>
        </authorList>
    </citation>
    <scope>NUCLEOTIDE SEQUENCE</scope>
    <source>
        <strain evidence="1">MT106</strain>
    </source>
</reference>
<name>A0A9N9HT91_9GLOM</name>
<sequence length="121" mass="14074">IKEETIIRVEQVFDELLESKLRLNDLYQCAHSVSEQISDDIYDEINNHSQQIEKKTVNFIYELKECLIKVRSDTAEIDILDSSIQQLENSILSKDSVMGFINKHQSIFIKTELISVLKTNK</sequence>
<organism evidence="1 2">
    <name type="scientific">Ambispora gerdemannii</name>
    <dbReference type="NCBI Taxonomy" id="144530"/>
    <lineage>
        <taxon>Eukaryota</taxon>
        <taxon>Fungi</taxon>
        <taxon>Fungi incertae sedis</taxon>
        <taxon>Mucoromycota</taxon>
        <taxon>Glomeromycotina</taxon>
        <taxon>Glomeromycetes</taxon>
        <taxon>Archaeosporales</taxon>
        <taxon>Ambisporaceae</taxon>
        <taxon>Ambispora</taxon>
    </lineage>
</organism>
<comment type="caution">
    <text evidence="1">The sequence shown here is derived from an EMBL/GenBank/DDBJ whole genome shotgun (WGS) entry which is preliminary data.</text>
</comment>